<evidence type="ECO:0000256" key="6">
    <source>
        <dbReference type="ARBA" id="ARBA00022679"/>
    </source>
</evidence>
<comment type="cofactor">
    <cofactor evidence="2">
        <name>Co(2+)</name>
        <dbReference type="ChEBI" id="CHEBI:48828"/>
    </cofactor>
</comment>
<keyword evidence="6 18" id="KW-0808">Transferase</keyword>
<feature type="binding site" evidence="15">
    <location>
        <position position="440"/>
    </location>
    <ligand>
        <name>thiamine diphosphate</name>
        <dbReference type="ChEBI" id="CHEBI:58937"/>
    </ligand>
</feature>
<evidence type="ECO:0000256" key="12">
    <source>
        <dbReference type="NCBIfam" id="TIGR00232"/>
    </source>
</evidence>
<dbReference type="RefSeq" id="WP_115859360.1">
    <property type="nucleotide sequence ID" value="NZ_QTSU01000002.1"/>
</dbReference>
<dbReference type="GO" id="GO:0046872">
    <property type="term" value="F:metal ion binding"/>
    <property type="evidence" value="ECO:0007669"/>
    <property type="project" value="UniProtKB-KW"/>
</dbReference>
<sequence length="666" mass="72457">MTTPSRRDLANAIRFLAIDAVQAANSGHPGMPMGMADIAEVLWNDYYNHNPNNPKWFNRDRFVLSNGHGSMLQYALLHLSGYDLSLDELKRFRQLDSKTPGHPENFMTPGVETTTGPLGQGLANAVGMALAEKLLAQRYNRPELAIVDHRTWVFMGDGCLMEGISHEAASLAGTWGLGKLVAFWDDNKISIDGNTDGWFTDDTPARFEAYGWRVIRNVNGHDPVEIKTAIDTAMAKDDKPTLICCRTTIGYGSPGKAGKESSHGAPLGKDEVTATREALNWPHAPFEIPEAIYDGWRSRSTGLVREDQWNRLFDAYAAQYPAEAAELTRRSHAQLPDDFAAAAQAYIAKLQADGPTIASRKASQMAIETFAPLLPELVGGSADLAHSNLTLWKASKSVASADPDANYVYYGVREFAMTAISNGLAVHGGFIPFDATFLVFSDYARNAVRMSALMGAHAIHVYTHDSIGLGEDGPTHQPIEHLASLRYIPHNDVWRPCDAVESAVAWRAAIERKDGPSCLVFSRQNLPHQPRSDEQLQQVARGGYVLRDSDGTPELILIATGSEVGLATQAADALMAEGRKVRVVSMPSTDVFDRQDAAYRESVLPGAVRKRVAIEAGVSDFWRKYVGLDGAVIGIDEFGASAPAEALFPHFGFTVGHVVDAAKALG</sequence>
<evidence type="ECO:0000256" key="4">
    <source>
        <dbReference type="ARBA" id="ARBA00011738"/>
    </source>
</evidence>
<feature type="binding site" evidence="14">
    <location>
        <position position="263"/>
    </location>
    <ligand>
        <name>substrate</name>
    </ligand>
</feature>
<dbReference type="FunFam" id="3.40.50.970:FF:000003">
    <property type="entry name" value="Transketolase"/>
    <property type="match status" value="1"/>
</dbReference>
<feature type="binding site" evidence="15">
    <location>
        <position position="263"/>
    </location>
    <ligand>
        <name>thiamine diphosphate</name>
        <dbReference type="ChEBI" id="CHEBI:58937"/>
    </ligand>
</feature>
<keyword evidence="9 16" id="KW-0460">Magnesium</keyword>
<evidence type="ECO:0000256" key="13">
    <source>
        <dbReference type="PIRSR" id="PIRSR605478-1"/>
    </source>
</evidence>
<evidence type="ECO:0000259" key="19">
    <source>
        <dbReference type="SMART" id="SM00861"/>
    </source>
</evidence>
<dbReference type="CDD" id="cd07033">
    <property type="entry name" value="TPP_PYR_DXS_TK_like"/>
    <property type="match status" value="1"/>
</dbReference>
<dbReference type="EC" id="2.2.1.1" evidence="5 12"/>
<feature type="active site" description="Proton donor" evidence="13">
    <location>
        <position position="414"/>
    </location>
</feature>
<dbReference type="InterPro" id="IPR005475">
    <property type="entry name" value="Transketolase-like_Pyr-bd"/>
</dbReference>
<keyword evidence="7 16" id="KW-0479">Metal-binding</keyword>
<feature type="binding site" evidence="14">
    <location>
        <position position="464"/>
    </location>
    <ligand>
        <name>substrate</name>
    </ligand>
</feature>
<feature type="binding site" evidence="15">
    <location>
        <position position="158"/>
    </location>
    <ligand>
        <name>thiamine diphosphate</name>
        <dbReference type="ChEBI" id="CHEBI:58937"/>
    </ligand>
</feature>
<evidence type="ECO:0000256" key="3">
    <source>
        <dbReference type="ARBA" id="ARBA00007131"/>
    </source>
</evidence>
<dbReference type="InterPro" id="IPR049557">
    <property type="entry name" value="Transketolase_CS"/>
</dbReference>
<organism evidence="20 21">
    <name type="scientific">Lysobacter silvisoli</name>
    <dbReference type="NCBI Taxonomy" id="2293254"/>
    <lineage>
        <taxon>Bacteria</taxon>
        <taxon>Pseudomonadati</taxon>
        <taxon>Pseudomonadota</taxon>
        <taxon>Gammaproteobacteria</taxon>
        <taxon>Lysobacterales</taxon>
        <taxon>Lysobacteraceae</taxon>
        <taxon>Lysobacter</taxon>
    </lineage>
</organism>
<evidence type="ECO:0000256" key="17">
    <source>
        <dbReference type="PIRSR" id="PIRSR605478-5"/>
    </source>
</evidence>
<feature type="binding site" evidence="14">
    <location>
        <position position="523"/>
    </location>
    <ligand>
        <name>substrate</name>
    </ligand>
</feature>
<dbReference type="CDD" id="cd02012">
    <property type="entry name" value="TPP_TK"/>
    <property type="match status" value="1"/>
</dbReference>
<comment type="cofactor">
    <cofactor evidence="1">
        <name>Ca(2+)</name>
        <dbReference type="ChEBI" id="CHEBI:29108"/>
    </cofactor>
</comment>
<dbReference type="InterPro" id="IPR009014">
    <property type="entry name" value="Transketo_C/PFOR_II"/>
</dbReference>
<comment type="similarity">
    <text evidence="3 18">Belongs to the transketolase family.</text>
</comment>
<comment type="cofactor">
    <cofactor evidence="18">
        <name>Mg(2+)</name>
        <dbReference type="ChEBI" id="CHEBI:18420"/>
    </cofactor>
    <cofactor evidence="18">
        <name>Ca(2+)</name>
        <dbReference type="ChEBI" id="CHEBI:29108"/>
    </cofactor>
    <cofactor evidence="18">
        <name>Mn(2+)</name>
        <dbReference type="ChEBI" id="CHEBI:29035"/>
    </cofactor>
    <cofactor evidence="18">
        <name>Co(2+)</name>
        <dbReference type="ChEBI" id="CHEBI:48828"/>
    </cofactor>
    <text evidence="18">Binds 1 Mg(2+) ion per subunit. Can also utilize other divalent metal cations, such as Ca(2+), Mn(2+) and Co(2+).</text>
</comment>
<dbReference type="InterPro" id="IPR020826">
    <property type="entry name" value="Transketolase_BS"/>
</dbReference>
<dbReference type="InterPro" id="IPR005478">
    <property type="entry name" value="Transketolase_bac-like"/>
</dbReference>
<dbReference type="NCBIfam" id="TIGR00232">
    <property type="entry name" value="tktlase_bact"/>
    <property type="match status" value="1"/>
</dbReference>
<feature type="binding site" evidence="15">
    <location>
        <position position="68"/>
    </location>
    <ligand>
        <name>thiamine diphosphate</name>
        <dbReference type="ChEBI" id="CHEBI:58937"/>
    </ligand>
</feature>
<comment type="subunit">
    <text evidence="4 18">Homodimer.</text>
</comment>
<dbReference type="Proteomes" id="UP000264492">
    <property type="component" value="Unassembled WGS sequence"/>
</dbReference>
<dbReference type="Pfam" id="PF00456">
    <property type="entry name" value="Transketolase_N"/>
    <property type="match status" value="1"/>
</dbReference>
<dbReference type="FunFam" id="3.40.50.920:FF:000003">
    <property type="entry name" value="Transketolase"/>
    <property type="match status" value="1"/>
</dbReference>
<comment type="catalytic activity">
    <reaction evidence="11 18">
        <text>D-sedoheptulose 7-phosphate + D-glyceraldehyde 3-phosphate = aldehydo-D-ribose 5-phosphate + D-xylulose 5-phosphate</text>
        <dbReference type="Rhea" id="RHEA:10508"/>
        <dbReference type="ChEBI" id="CHEBI:57483"/>
        <dbReference type="ChEBI" id="CHEBI:57737"/>
        <dbReference type="ChEBI" id="CHEBI:58273"/>
        <dbReference type="ChEBI" id="CHEBI:59776"/>
        <dbReference type="EC" id="2.2.1.1"/>
    </reaction>
</comment>
<dbReference type="PANTHER" id="PTHR43522">
    <property type="entry name" value="TRANSKETOLASE"/>
    <property type="match status" value="1"/>
</dbReference>
<reference evidence="20 21" key="1">
    <citation type="submission" date="2018-08" db="EMBL/GenBank/DDBJ databases">
        <title>Lysobacter sp. zong2l5, whole genome shotgun sequence.</title>
        <authorList>
            <person name="Zhang X."/>
            <person name="Feng G."/>
            <person name="Zhu H."/>
        </authorList>
    </citation>
    <scope>NUCLEOTIDE SEQUENCE [LARGE SCALE GENOMIC DNA]</scope>
    <source>
        <strain evidence="21">zong2l5</strain>
    </source>
</reference>
<comment type="function">
    <text evidence="18">Catalyzes the transfer of a two-carbon ketol group from a ketose donor to an aldose acceptor, via a covalent intermediate with the cofactor thiamine pyrophosphate.</text>
</comment>
<protein>
    <recommendedName>
        <fullName evidence="5 12">Transketolase</fullName>
        <ecNumber evidence="5 12">2.2.1.1</ecNumber>
    </recommendedName>
</protein>
<dbReference type="PROSITE" id="PS00801">
    <property type="entry name" value="TRANSKETOLASE_1"/>
    <property type="match status" value="1"/>
</dbReference>
<evidence type="ECO:0000256" key="10">
    <source>
        <dbReference type="ARBA" id="ARBA00023052"/>
    </source>
</evidence>
<dbReference type="AlphaFoldDB" id="A0A371JZD7"/>
<dbReference type="InterPro" id="IPR029061">
    <property type="entry name" value="THDP-binding"/>
</dbReference>
<evidence type="ECO:0000256" key="14">
    <source>
        <dbReference type="PIRSR" id="PIRSR605478-2"/>
    </source>
</evidence>
<dbReference type="OrthoDB" id="8732661at2"/>
<dbReference type="SUPFAM" id="SSF52922">
    <property type="entry name" value="TK C-terminal domain-like"/>
    <property type="match status" value="1"/>
</dbReference>
<keyword evidence="21" id="KW-1185">Reference proteome</keyword>
<evidence type="ECO:0000256" key="16">
    <source>
        <dbReference type="PIRSR" id="PIRSR605478-4"/>
    </source>
</evidence>
<feature type="binding site" evidence="16">
    <location>
        <position position="187"/>
    </location>
    <ligand>
        <name>Mg(2+)</name>
        <dbReference type="ChEBI" id="CHEBI:18420"/>
    </ligand>
</feature>
<comment type="cofactor">
    <cofactor evidence="15">
        <name>thiamine diphosphate</name>
        <dbReference type="ChEBI" id="CHEBI:58937"/>
    </cofactor>
    <text evidence="15">Binds 1 thiamine pyrophosphate per subunit. During the reaction, the substrate forms a covalent intermediate with the cofactor.</text>
</comment>
<feature type="binding site" evidence="14">
    <location>
        <position position="472"/>
    </location>
    <ligand>
        <name>substrate</name>
    </ligand>
</feature>
<evidence type="ECO:0000256" key="8">
    <source>
        <dbReference type="ARBA" id="ARBA00022837"/>
    </source>
</evidence>
<feature type="binding site" evidence="14">
    <location>
        <position position="360"/>
    </location>
    <ligand>
        <name>substrate</name>
    </ligand>
</feature>
<dbReference type="InterPro" id="IPR055152">
    <property type="entry name" value="Transketolase-like_C_2"/>
</dbReference>
<dbReference type="SMART" id="SM00861">
    <property type="entry name" value="Transket_pyr"/>
    <property type="match status" value="1"/>
</dbReference>
<feature type="binding site" evidence="14">
    <location>
        <position position="28"/>
    </location>
    <ligand>
        <name>substrate</name>
    </ligand>
</feature>
<evidence type="ECO:0000256" key="9">
    <source>
        <dbReference type="ARBA" id="ARBA00022842"/>
    </source>
</evidence>
<evidence type="ECO:0000256" key="18">
    <source>
        <dbReference type="RuleBase" id="RU004996"/>
    </source>
</evidence>
<feature type="binding site" evidence="14">
    <location>
        <position position="387"/>
    </location>
    <ligand>
        <name>substrate</name>
    </ligand>
</feature>
<dbReference type="EMBL" id="QTSU01000002">
    <property type="protein sequence ID" value="RDZ26982.1"/>
    <property type="molecule type" value="Genomic_DNA"/>
</dbReference>
<name>A0A371JZD7_9GAMM</name>
<evidence type="ECO:0000256" key="5">
    <source>
        <dbReference type="ARBA" id="ARBA00013152"/>
    </source>
</evidence>
<dbReference type="SUPFAM" id="SSF52518">
    <property type="entry name" value="Thiamin diphosphate-binding fold (THDP-binding)"/>
    <property type="match status" value="2"/>
</dbReference>
<feature type="site" description="Important for catalytic activity" evidence="17">
    <location>
        <position position="28"/>
    </location>
</feature>
<dbReference type="GO" id="GO:0009052">
    <property type="term" value="P:pentose-phosphate shunt, non-oxidative branch"/>
    <property type="evidence" value="ECO:0007669"/>
    <property type="project" value="UniProtKB-ARBA"/>
</dbReference>
<gene>
    <name evidence="20" type="primary">tkt</name>
    <name evidence="20" type="ORF">DX914_11970</name>
</gene>
<dbReference type="Gene3D" id="3.40.50.970">
    <property type="match status" value="2"/>
</dbReference>
<feature type="domain" description="Transketolase-like pyrimidine-binding" evidence="19">
    <location>
        <begin position="357"/>
        <end position="528"/>
    </location>
</feature>
<keyword evidence="10 15" id="KW-0786">Thiamine pyrophosphate</keyword>
<evidence type="ECO:0000256" key="15">
    <source>
        <dbReference type="PIRSR" id="PIRSR605478-3"/>
    </source>
</evidence>
<feature type="binding site" evidence="15">
    <location>
        <begin position="116"/>
        <end position="118"/>
    </location>
    <ligand>
        <name>thiamine diphosphate</name>
        <dbReference type="ChEBI" id="CHEBI:58937"/>
    </ligand>
</feature>
<evidence type="ECO:0000256" key="1">
    <source>
        <dbReference type="ARBA" id="ARBA00001913"/>
    </source>
</evidence>
<feature type="binding site" evidence="15">
    <location>
        <position position="187"/>
    </location>
    <ligand>
        <name>thiamine diphosphate</name>
        <dbReference type="ChEBI" id="CHEBI:58937"/>
    </ligand>
</feature>
<evidence type="ECO:0000313" key="21">
    <source>
        <dbReference type="Proteomes" id="UP000264492"/>
    </source>
</evidence>
<comment type="cofactor">
    <cofactor evidence="16">
        <name>Mg(2+)</name>
        <dbReference type="ChEBI" id="CHEBI:18420"/>
    </cofactor>
    <text evidence="16">Binds 1 Mg(2+) ion per subunit. Can also utilize other divalent metal cations, such as Ca(2+), Mn(2+) and Co(2+).</text>
</comment>
<dbReference type="PANTHER" id="PTHR43522:SF2">
    <property type="entry name" value="TRANSKETOLASE 1-RELATED"/>
    <property type="match status" value="1"/>
</dbReference>
<evidence type="ECO:0000313" key="20">
    <source>
        <dbReference type="EMBL" id="RDZ26982.1"/>
    </source>
</evidence>
<feature type="binding site" evidence="16">
    <location>
        <position position="189"/>
    </location>
    <ligand>
        <name>Mg(2+)</name>
        <dbReference type="ChEBI" id="CHEBI:18420"/>
    </ligand>
</feature>
<keyword evidence="8 18" id="KW-0106">Calcium</keyword>
<dbReference type="Pfam" id="PF02779">
    <property type="entry name" value="Transket_pyr"/>
    <property type="match status" value="1"/>
</dbReference>
<feature type="site" description="Important for catalytic activity" evidence="17">
    <location>
        <position position="263"/>
    </location>
</feature>
<dbReference type="GO" id="GO:0004802">
    <property type="term" value="F:transketolase activity"/>
    <property type="evidence" value="ECO:0007669"/>
    <property type="project" value="UniProtKB-UniRule"/>
</dbReference>
<evidence type="ECO:0000256" key="7">
    <source>
        <dbReference type="ARBA" id="ARBA00022723"/>
    </source>
</evidence>
<feature type="binding site" evidence="14">
    <location>
        <position position="476"/>
    </location>
    <ligand>
        <name>substrate</name>
    </ligand>
</feature>
<dbReference type="Pfam" id="PF22613">
    <property type="entry name" value="Transketolase_C_1"/>
    <property type="match status" value="1"/>
</dbReference>
<accession>A0A371JZD7</accession>
<proteinExistence type="inferred from homology"/>
<dbReference type="FunFam" id="3.40.50.970:FF:000004">
    <property type="entry name" value="Transketolase"/>
    <property type="match status" value="1"/>
</dbReference>
<dbReference type="InterPro" id="IPR033247">
    <property type="entry name" value="Transketolase_fam"/>
</dbReference>
<dbReference type="PROSITE" id="PS00802">
    <property type="entry name" value="TRANSKETOLASE_2"/>
    <property type="match status" value="1"/>
</dbReference>
<comment type="caution">
    <text evidence="20">The sequence shown here is derived from an EMBL/GenBank/DDBJ whole genome shotgun (WGS) entry which is preliminary data.</text>
</comment>
<dbReference type="GO" id="GO:0005829">
    <property type="term" value="C:cytosol"/>
    <property type="evidence" value="ECO:0007669"/>
    <property type="project" value="TreeGrafter"/>
</dbReference>
<dbReference type="InterPro" id="IPR005474">
    <property type="entry name" value="Transketolase_N"/>
</dbReference>
<evidence type="ECO:0000256" key="11">
    <source>
        <dbReference type="ARBA" id="ARBA00049473"/>
    </source>
</evidence>
<evidence type="ECO:0000256" key="2">
    <source>
        <dbReference type="ARBA" id="ARBA00001941"/>
    </source>
</evidence>
<dbReference type="Gene3D" id="3.40.50.920">
    <property type="match status" value="1"/>
</dbReference>
<feature type="binding site" evidence="16">
    <location>
        <position position="157"/>
    </location>
    <ligand>
        <name>Mg(2+)</name>
        <dbReference type="ChEBI" id="CHEBI:18420"/>
    </ligand>
</feature>